<name>A0ACB9ZAJ7_9PEZI</name>
<reference evidence="1 2" key="1">
    <citation type="journal article" date="2022" name="New Phytol.">
        <title>Ecological generalism drives hyperdiversity of secondary metabolite gene clusters in xylarialean endophytes.</title>
        <authorList>
            <person name="Franco M.E.E."/>
            <person name="Wisecaver J.H."/>
            <person name="Arnold A.E."/>
            <person name="Ju Y.M."/>
            <person name="Slot J.C."/>
            <person name="Ahrendt S."/>
            <person name="Moore L.P."/>
            <person name="Eastman K.E."/>
            <person name="Scott K."/>
            <person name="Konkel Z."/>
            <person name="Mondo S.J."/>
            <person name="Kuo A."/>
            <person name="Hayes R.D."/>
            <person name="Haridas S."/>
            <person name="Andreopoulos B."/>
            <person name="Riley R."/>
            <person name="LaButti K."/>
            <person name="Pangilinan J."/>
            <person name="Lipzen A."/>
            <person name="Amirebrahimi M."/>
            <person name="Yan J."/>
            <person name="Adam C."/>
            <person name="Keymanesh K."/>
            <person name="Ng V."/>
            <person name="Louie K."/>
            <person name="Northen T."/>
            <person name="Drula E."/>
            <person name="Henrissat B."/>
            <person name="Hsieh H.M."/>
            <person name="Youens-Clark K."/>
            <person name="Lutzoni F."/>
            <person name="Miadlikowska J."/>
            <person name="Eastwood D.C."/>
            <person name="Hamelin R.C."/>
            <person name="Grigoriev I.V."/>
            <person name="U'Ren J.M."/>
        </authorList>
    </citation>
    <scope>NUCLEOTIDE SEQUENCE [LARGE SCALE GENOMIC DNA]</scope>
    <source>
        <strain evidence="1 2">CBS 119005</strain>
    </source>
</reference>
<evidence type="ECO:0000313" key="1">
    <source>
        <dbReference type="EMBL" id="KAI4868139.1"/>
    </source>
</evidence>
<accession>A0ACB9ZAJ7</accession>
<keyword evidence="2" id="KW-1185">Reference proteome</keyword>
<sequence length="283" mass="30945">MAAIFRKSHTAVITGGASGIGFALAQKCLGYGMRVLIADWDAENLDAAKQSLGHGTSTLRMDVSKLEDWSDLKSKVIQEFGGRINLLSLNAGIGPRTSFNGPDADPAVFRKVVDTNFFGVVNGISTLLPLIQEKSSLSDYRAAIVITGSKQGITNPPGNPAYNASKAAVKSVAEQLSFDLRKEKNVTVHLLVPGWTWTALAGATSGREKPASPWTPAEVVDYLEERVREGQFWVLCPDNDVTEEMDKKRMLWSVDDAVKGRAPLSRWRDEFKDEFAAWMAKDV</sequence>
<organism evidence="1 2">
    <name type="scientific">Hypoxylon rubiginosum</name>
    <dbReference type="NCBI Taxonomy" id="110542"/>
    <lineage>
        <taxon>Eukaryota</taxon>
        <taxon>Fungi</taxon>
        <taxon>Dikarya</taxon>
        <taxon>Ascomycota</taxon>
        <taxon>Pezizomycotina</taxon>
        <taxon>Sordariomycetes</taxon>
        <taxon>Xylariomycetidae</taxon>
        <taxon>Xylariales</taxon>
        <taxon>Hypoxylaceae</taxon>
        <taxon>Hypoxylon</taxon>
    </lineage>
</organism>
<proteinExistence type="predicted"/>
<gene>
    <name evidence="1" type="ORF">F4820DRAFT_150582</name>
</gene>
<evidence type="ECO:0000313" key="2">
    <source>
        <dbReference type="Proteomes" id="UP001497700"/>
    </source>
</evidence>
<comment type="caution">
    <text evidence="1">The sequence shown here is derived from an EMBL/GenBank/DDBJ whole genome shotgun (WGS) entry which is preliminary data.</text>
</comment>
<protein>
    <submittedName>
        <fullName evidence="1">NAD(P)-binding protein</fullName>
    </submittedName>
</protein>
<dbReference type="Proteomes" id="UP001497700">
    <property type="component" value="Unassembled WGS sequence"/>
</dbReference>
<dbReference type="EMBL" id="MU393440">
    <property type="protein sequence ID" value="KAI4868139.1"/>
    <property type="molecule type" value="Genomic_DNA"/>
</dbReference>